<comment type="caution">
    <text evidence="2">The sequence shown here is derived from an EMBL/GenBank/DDBJ whole genome shotgun (WGS) entry which is preliminary data.</text>
</comment>
<dbReference type="Pfam" id="PF22494">
    <property type="entry name" value="choice_anch_I"/>
    <property type="match status" value="1"/>
</dbReference>
<name>A0A4Q5LXK3_9BACT</name>
<evidence type="ECO:0000313" key="3">
    <source>
        <dbReference type="Proteomes" id="UP000293162"/>
    </source>
</evidence>
<protein>
    <submittedName>
        <fullName evidence="2">Alkaline phosphatase</fullName>
    </submittedName>
</protein>
<dbReference type="EMBL" id="SEWF01000023">
    <property type="protein sequence ID" value="RYU94586.1"/>
    <property type="molecule type" value="Genomic_DNA"/>
</dbReference>
<dbReference type="InterPro" id="IPR011048">
    <property type="entry name" value="Haem_d1_sf"/>
</dbReference>
<dbReference type="InterPro" id="IPR055188">
    <property type="entry name" value="Choice_anch_I"/>
</dbReference>
<organism evidence="2 3">
    <name type="scientific">Emticicia agri</name>
    <dbReference type="NCBI Taxonomy" id="2492393"/>
    <lineage>
        <taxon>Bacteria</taxon>
        <taxon>Pseudomonadati</taxon>
        <taxon>Bacteroidota</taxon>
        <taxon>Cytophagia</taxon>
        <taxon>Cytophagales</taxon>
        <taxon>Leadbetterellaceae</taxon>
        <taxon>Emticicia</taxon>
    </lineage>
</organism>
<dbReference type="PROSITE" id="PS51257">
    <property type="entry name" value="PROKAR_LIPOPROTEIN"/>
    <property type="match status" value="1"/>
</dbReference>
<gene>
    <name evidence="2" type="ORF">EWM59_15740</name>
</gene>
<accession>A0A4Q5LXK3</accession>
<evidence type="ECO:0000259" key="1">
    <source>
        <dbReference type="Pfam" id="PF22494"/>
    </source>
</evidence>
<dbReference type="RefSeq" id="WP_130022193.1">
    <property type="nucleotide sequence ID" value="NZ_SEWF01000023.1"/>
</dbReference>
<dbReference type="Gene3D" id="2.130.10.10">
    <property type="entry name" value="YVTN repeat-like/Quinoprotein amine dehydrogenase"/>
    <property type="match status" value="1"/>
</dbReference>
<dbReference type="OrthoDB" id="9803927at2"/>
<dbReference type="PANTHER" id="PTHR46928:SF1">
    <property type="entry name" value="MESENCHYME-SPECIFIC CELL SURFACE GLYCOPROTEIN"/>
    <property type="match status" value="1"/>
</dbReference>
<evidence type="ECO:0000313" key="2">
    <source>
        <dbReference type="EMBL" id="RYU94586.1"/>
    </source>
</evidence>
<dbReference type="NCBIfam" id="NF038117">
    <property type="entry name" value="choice_anch_I"/>
    <property type="match status" value="1"/>
</dbReference>
<reference evidence="2 3" key="1">
    <citation type="submission" date="2019-02" db="EMBL/GenBank/DDBJ databases">
        <title>Bacterial novel species Emticicia sp. 17J42-9 isolated from soil.</title>
        <authorList>
            <person name="Jung H.-Y."/>
        </authorList>
    </citation>
    <scope>NUCLEOTIDE SEQUENCE [LARGE SCALE GENOMIC DNA]</scope>
    <source>
        <strain evidence="2 3">17J42-9</strain>
    </source>
</reference>
<dbReference type="Proteomes" id="UP000293162">
    <property type="component" value="Unassembled WGS sequence"/>
</dbReference>
<sequence>MKKIILLACAITVAVVGCNKEEVPALEFTVNEDLTTYQEIASINLGGLAAAEITTYDAQTKRLFAVNNLENNNKIDVIDMANPASISRIHSISMAAYGGYVNSVSAYNGKVAAAIESTDKQAAGKIVVFNAATYAEEKVIIVGALPDMVTYSPDGKYILSANEGEPNASYTNDPEGSISIIDVANNYAVKTVNFSAFASQLADLTAKGFRVFGPGKDFVKDIEPEYITVSDDSKTAWVTLQENNAIAEINITAGTITKISPLGFKDYNAAGNQIDISDRDNAIGTFANWKVFGTYMPDAIASMRHNGVTYLFTANEGDAREYDAFAEVKRMKDLKLDETAFPNAAALKADAQMGRLNLTSKLGDTDGDGDYDALYSFGARSFSVWNAQTGQQVYDSKNELDVKIKEANLYDDARSDDKSVEPEAIAIGRVGSKMVAYVGMERVDAVAVYDVTNPTAPVFVKIIPAGDAPEGVSFIPASKSPIQQSLLVVSSENDGVVKVYKANKL</sequence>
<dbReference type="SUPFAM" id="SSF51004">
    <property type="entry name" value="C-terminal (heme d1) domain of cytochrome cd1-nitrite reductase"/>
    <property type="match status" value="1"/>
</dbReference>
<dbReference type="InterPro" id="IPR052956">
    <property type="entry name" value="Mesenchyme-surface_protein"/>
</dbReference>
<dbReference type="InterPro" id="IPR015943">
    <property type="entry name" value="WD40/YVTN_repeat-like_dom_sf"/>
</dbReference>
<dbReference type="AlphaFoldDB" id="A0A4Q5LXK3"/>
<proteinExistence type="predicted"/>
<keyword evidence="3" id="KW-1185">Reference proteome</keyword>
<feature type="domain" description="Choice-of-anchor I" evidence="1">
    <location>
        <begin position="48"/>
        <end position="500"/>
    </location>
</feature>
<dbReference type="PANTHER" id="PTHR46928">
    <property type="entry name" value="MESENCHYME-SPECIFIC CELL SURFACE GLYCOPROTEIN"/>
    <property type="match status" value="1"/>
</dbReference>